<evidence type="ECO:0000256" key="2">
    <source>
        <dbReference type="SAM" id="Phobius"/>
    </source>
</evidence>
<keyword evidence="2" id="KW-0812">Transmembrane</keyword>
<name>A0A931B3V3_9ACTN</name>
<dbReference type="RefSeq" id="WP_196195888.1">
    <property type="nucleotide sequence ID" value="NZ_JADPRT010000009.1"/>
</dbReference>
<evidence type="ECO:0000313" key="4">
    <source>
        <dbReference type="Proteomes" id="UP000657385"/>
    </source>
</evidence>
<keyword evidence="2" id="KW-0472">Membrane</keyword>
<keyword evidence="4" id="KW-1185">Reference proteome</keyword>
<keyword evidence="2" id="KW-1133">Transmembrane helix</keyword>
<feature type="transmembrane region" description="Helical" evidence="2">
    <location>
        <begin position="51"/>
        <end position="75"/>
    </location>
</feature>
<accession>A0A931B3V3</accession>
<evidence type="ECO:0000256" key="1">
    <source>
        <dbReference type="SAM" id="MobiDB-lite"/>
    </source>
</evidence>
<sequence>MGIDDVDTTDRYAEDMVRSALRDEVAALDVAAWSAPPLRARVRRRQRGRRAALGVTAAVVAVGAIGALGSTGALLSGHPASHTVTAASGGGAATNGRPVPTKSPSQRPTPPATPATPSVLVVQPGQQVVIAPGATVTLKPSIDLTVTGRWGSFSGRLAPKQEWHGRNMIGIGSLVSNGPTDATGDALMVPLYMGSGQVAKITVTIKGKTYRAQVITLAGNPGWAVGAVMIPTALQYTTPLTQATLTAYAADGHVLDQEVTPV</sequence>
<proteinExistence type="predicted"/>
<gene>
    <name evidence="3" type="ORF">I2501_22115</name>
</gene>
<dbReference type="Proteomes" id="UP000657385">
    <property type="component" value="Unassembled WGS sequence"/>
</dbReference>
<organism evidence="3 4">
    <name type="scientific">Streptacidiphilus fuscans</name>
    <dbReference type="NCBI Taxonomy" id="2789292"/>
    <lineage>
        <taxon>Bacteria</taxon>
        <taxon>Bacillati</taxon>
        <taxon>Actinomycetota</taxon>
        <taxon>Actinomycetes</taxon>
        <taxon>Kitasatosporales</taxon>
        <taxon>Streptomycetaceae</taxon>
        <taxon>Streptacidiphilus</taxon>
    </lineage>
</organism>
<dbReference type="EMBL" id="JADPRT010000009">
    <property type="protein sequence ID" value="MBF9070720.1"/>
    <property type="molecule type" value="Genomic_DNA"/>
</dbReference>
<evidence type="ECO:0000313" key="3">
    <source>
        <dbReference type="EMBL" id="MBF9070720.1"/>
    </source>
</evidence>
<protein>
    <submittedName>
        <fullName evidence="3">Uncharacterized protein</fullName>
    </submittedName>
</protein>
<reference evidence="3" key="1">
    <citation type="submission" date="2020-11" db="EMBL/GenBank/DDBJ databases">
        <title>Isolation and identification of active actinomycetes.</title>
        <authorList>
            <person name="Yu B."/>
        </authorList>
    </citation>
    <scope>NUCLEOTIDE SEQUENCE</scope>
    <source>
        <strain evidence="3">NEAU-YB345</strain>
    </source>
</reference>
<comment type="caution">
    <text evidence="3">The sequence shown here is derived from an EMBL/GenBank/DDBJ whole genome shotgun (WGS) entry which is preliminary data.</text>
</comment>
<feature type="region of interest" description="Disordered" evidence="1">
    <location>
        <begin position="85"/>
        <end position="117"/>
    </location>
</feature>
<dbReference type="AlphaFoldDB" id="A0A931B3V3"/>